<dbReference type="InterPro" id="IPR050542">
    <property type="entry name" value="Glycosyl_Hydrlase18_Chitinase"/>
</dbReference>
<dbReference type="AlphaFoldDB" id="A0A0E0M7W0"/>
<dbReference type="eggNOG" id="KOG4701">
    <property type="taxonomic scope" value="Eukaryota"/>
</dbReference>
<organism evidence="2">
    <name type="scientific">Oryza punctata</name>
    <name type="common">Red rice</name>
    <dbReference type="NCBI Taxonomy" id="4537"/>
    <lineage>
        <taxon>Eukaryota</taxon>
        <taxon>Viridiplantae</taxon>
        <taxon>Streptophyta</taxon>
        <taxon>Embryophyta</taxon>
        <taxon>Tracheophyta</taxon>
        <taxon>Spermatophyta</taxon>
        <taxon>Magnoliopsida</taxon>
        <taxon>Liliopsida</taxon>
        <taxon>Poales</taxon>
        <taxon>Poaceae</taxon>
        <taxon>BOP clade</taxon>
        <taxon>Oryzoideae</taxon>
        <taxon>Oryzeae</taxon>
        <taxon>Oryzinae</taxon>
        <taxon>Oryza</taxon>
    </lineage>
</organism>
<evidence type="ECO:0000313" key="3">
    <source>
        <dbReference type="Proteomes" id="UP000026962"/>
    </source>
</evidence>
<dbReference type="HOGENOM" id="CLU_007818_0_0_1"/>
<evidence type="ECO:0000313" key="2">
    <source>
        <dbReference type="EnsemblPlants" id="OPUNC10G09240.1"/>
    </source>
</evidence>
<dbReference type="Proteomes" id="UP000026962">
    <property type="component" value="Chromosome 10"/>
</dbReference>
<evidence type="ECO:0008006" key="4">
    <source>
        <dbReference type="Google" id="ProtNLM"/>
    </source>
</evidence>
<dbReference type="OMA" id="AGVMEQW"/>
<keyword evidence="1" id="KW-0732">Signal</keyword>
<keyword evidence="3" id="KW-1185">Reference proteome</keyword>
<evidence type="ECO:0000256" key="1">
    <source>
        <dbReference type="SAM" id="SignalP"/>
    </source>
</evidence>
<sequence>MALRRRSSLLLIPIAVVLILVSLLAGPAAARKTGQLTVFWGRNKNEGTLRETCDSGLYTTVIISFYSGVFRPFRDTAVDRVDFFIDHGAPDHYDELARNLNGYNNKLYRVDGGRKRVRLTATPRCAFPDRRVERALRTGLFERIHVRFYNDDAKCSYNRGGLAGVMEQWDRWTARYLRSKVYLGLAAANSPGKKKDIVHPKALIADLLPAVQKARNYGDVINFFVQGIEKRSPNMFFIWGFE</sequence>
<dbReference type="PANTHER" id="PTHR45708:SF4">
    <property type="entry name" value="XYLANASE INHIBITOR PROTEIN 1"/>
    <property type="match status" value="1"/>
</dbReference>
<dbReference type="PANTHER" id="PTHR45708">
    <property type="entry name" value="ENDOCHITINASE"/>
    <property type="match status" value="1"/>
</dbReference>
<dbReference type="GO" id="GO:0004568">
    <property type="term" value="F:chitinase activity"/>
    <property type="evidence" value="ECO:0007669"/>
    <property type="project" value="TreeGrafter"/>
</dbReference>
<dbReference type="SUPFAM" id="SSF51445">
    <property type="entry name" value="(Trans)glycosidases"/>
    <property type="match status" value="1"/>
</dbReference>
<dbReference type="Gene3D" id="3.20.20.80">
    <property type="entry name" value="Glycosidases"/>
    <property type="match status" value="2"/>
</dbReference>
<dbReference type="Gramene" id="OPUNC10G09240.1">
    <property type="protein sequence ID" value="OPUNC10G09240.1"/>
    <property type="gene ID" value="OPUNC10G09240"/>
</dbReference>
<protein>
    <recommendedName>
        <fullName evidence="4">GH18 domain-containing protein</fullName>
    </recommendedName>
</protein>
<dbReference type="EnsemblPlants" id="OPUNC10G09240.1">
    <property type="protein sequence ID" value="OPUNC10G09240.1"/>
    <property type="gene ID" value="OPUNC10G09240"/>
</dbReference>
<proteinExistence type="predicted"/>
<dbReference type="InterPro" id="IPR017853">
    <property type="entry name" value="GH"/>
</dbReference>
<name>A0A0E0M7W0_ORYPU</name>
<dbReference type="GO" id="GO:0005576">
    <property type="term" value="C:extracellular region"/>
    <property type="evidence" value="ECO:0007669"/>
    <property type="project" value="TreeGrafter"/>
</dbReference>
<feature type="chain" id="PRO_5002367234" description="GH18 domain-containing protein" evidence="1">
    <location>
        <begin position="31"/>
        <end position="242"/>
    </location>
</feature>
<feature type="signal peptide" evidence="1">
    <location>
        <begin position="1"/>
        <end position="30"/>
    </location>
</feature>
<accession>A0A0E0M7W0</accession>
<reference evidence="2" key="1">
    <citation type="submission" date="2015-04" db="UniProtKB">
        <authorList>
            <consortium name="EnsemblPlants"/>
        </authorList>
    </citation>
    <scope>IDENTIFICATION</scope>
</reference>
<reference evidence="2" key="2">
    <citation type="submission" date="2018-05" db="EMBL/GenBank/DDBJ databases">
        <title>OpunRS2 (Oryza punctata Reference Sequence Version 2).</title>
        <authorList>
            <person name="Zhang J."/>
            <person name="Kudrna D."/>
            <person name="Lee S."/>
            <person name="Talag J."/>
            <person name="Welchert J."/>
            <person name="Wing R.A."/>
        </authorList>
    </citation>
    <scope>NUCLEOTIDE SEQUENCE [LARGE SCALE GENOMIC DNA]</scope>
</reference>